<evidence type="ECO:0008006" key="4">
    <source>
        <dbReference type="Google" id="ProtNLM"/>
    </source>
</evidence>
<organism evidence="2 3">
    <name type="scientific">Actinocatenispora rupis</name>
    <dbReference type="NCBI Taxonomy" id="519421"/>
    <lineage>
        <taxon>Bacteria</taxon>
        <taxon>Bacillati</taxon>
        <taxon>Actinomycetota</taxon>
        <taxon>Actinomycetes</taxon>
        <taxon>Micromonosporales</taxon>
        <taxon>Micromonosporaceae</taxon>
        <taxon>Actinocatenispora</taxon>
    </lineage>
</organism>
<keyword evidence="1" id="KW-0812">Transmembrane</keyword>
<proteinExistence type="predicted"/>
<reference evidence="2" key="1">
    <citation type="submission" date="2021-01" db="EMBL/GenBank/DDBJ databases">
        <title>Whole genome shotgun sequence of Actinocatenispora rupis NBRC 107355.</title>
        <authorList>
            <person name="Komaki H."/>
            <person name="Tamura T."/>
        </authorList>
    </citation>
    <scope>NUCLEOTIDE SEQUENCE</scope>
    <source>
        <strain evidence="2">NBRC 107355</strain>
    </source>
</reference>
<dbReference type="AlphaFoldDB" id="A0A8J3NFQ4"/>
<dbReference type="Gene3D" id="2.130.10.10">
    <property type="entry name" value="YVTN repeat-like/Quinoprotein amine dehydrogenase"/>
    <property type="match status" value="1"/>
</dbReference>
<evidence type="ECO:0000313" key="2">
    <source>
        <dbReference type="EMBL" id="GID15577.1"/>
    </source>
</evidence>
<feature type="transmembrane region" description="Helical" evidence="1">
    <location>
        <begin position="38"/>
        <end position="61"/>
    </location>
</feature>
<name>A0A8J3NFQ4_9ACTN</name>
<sequence>MSAETIRAALSAACDDAGLPADGAPPPPLRTPPVRRRWLAPVAAAAAVALVVALVVAATLLPHRDRSAPPAAPRRSAAMPATFAPPSLSAASVEQSPPGPVVALVGYADLPVVGDLTGGQTLAVGADGRTYRSVDAWSTSITSQLLAPDGGSIVSGTSQGILRVVDTRTGTDHEYEVGPGAVAPAAFSPDGRYVAYQRIPSGEVGPVCDGPVPARLLDLRTGRTRPLTGASGCGLAFAPDGRRIAAQVGNAVVVLDLHGHQLARHPVSGAALNGPHAWSPDGRYLALAVGALDGDVTGFRFLALDATDRPPAGFRAGSPALMGWTDDRHVVTYDVDRAGAAPDAFVAHAVDGTSATVVSADEYGSGTAVDMAADLLPHLRTVRVDHPGYGPWPDWAVRPVLVALALLAIVAAVVVTAVRRTRRRRRDTTT</sequence>
<keyword evidence="1" id="KW-1133">Transmembrane helix</keyword>
<dbReference type="Proteomes" id="UP000612808">
    <property type="component" value="Unassembled WGS sequence"/>
</dbReference>
<dbReference type="EMBL" id="BOMB01000044">
    <property type="protein sequence ID" value="GID15577.1"/>
    <property type="molecule type" value="Genomic_DNA"/>
</dbReference>
<dbReference type="SUPFAM" id="SSF82171">
    <property type="entry name" value="DPP6 N-terminal domain-like"/>
    <property type="match status" value="1"/>
</dbReference>
<dbReference type="InterPro" id="IPR015943">
    <property type="entry name" value="WD40/YVTN_repeat-like_dom_sf"/>
</dbReference>
<accession>A0A8J3NFQ4</accession>
<keyword evidence="3" id="KW-1185">Reference proteome</keyword>
<protein>
    <recommendedName>
        <fullName evidence="4">WD40-like Beta Propeller Repeat</fullName>
    </recommendedName>
</protein>
<evidence type="ECO:0000313" key="3">
    <source>
        <dbReference type="Proteomes" id="UP000612808"/>
    </source>
</evidence>
<feature type="transmembrane region" description="Helical" evidence="1">
    <location>
        <begin position="395"/>
        <end position="418"/>
    </location>
</feature>
<evidence type="ECO:0000256" key="1">
    <source>
        <dbReference type="SAM" id="Phobius"/>
    </source>
</evidence>
<dbReference type="RefSeq" id="WP_203663946.1">
    <property type="nucleotide sequence ID" value="NZ_BAAAZM010000023.1"/>
</dbReference>
<comment type="caution">
    <text evidence="2">The sequence shown here is derived from an EMBL/GenBank/DDBJ whole genome shotgun (WGS) entry which is preliminary data.</text>
</comment>
<gene>
    <name evidence="2" type="ORF">Aru02nite_64660</name>
</gene>
<keyword evidence="1" id="KW-0472">Membrane</keyword>